<protein>
    <recommendedName>
        <fullName evidence="8">Ancillary SecYEG translocon subunit</fullName>
    </recommendedName>
</protein>
<keyword evidence="11" id="KW-1185">Reference proteome</keyword>
<keyword evidence="5" id="KW-0472">Membrane</keyword>
<keyword evidence="6" id="KW-0143">Chaperone</keyword>
<evidence type="ECO:0000259" key="9">
    <source>
        <dbReference type="Pfam" id="PF09976"/>
    </source>
</evidence>
<evidence type="ECO:0000256" key="3">
    <source>
        <dbReference type="ARBA" id="ARBA00022692"/>
    </source>
</evidence>
<dbReference type="EMBL" id="CP000513">
    <property type="protein sequence ID" value="ABQ13110.1"/>
    <property type="molecule type" value="Genomic_DNA"/>
</dbReference>
<dbReference type="SUPFAM" id="SSF48452">
    <property type="entry name" value="TPR-like"/>
    <property type="match status" value="1"/>
</dbReference>
<gene>
    <name evidence="10" type="ordered locus">DNO_0518</name>
</gene>
<dbReference type="GO" id="GO:0044877">
    <property type="term" value="F:protein-containing complex binding"/>
    <property type="evidence" value="ECO:0007669"/>
    <property type="project" value="InterPro"/>
</dbReference>
<name>A5EVL6_DICNV</name>
<comment type="subcellular location">
    <subcellularLocation>
        <location evidence="1">Cell membrane</location>
        <topology evidence="1">Single-pass type II membrane protein</topology>
    </subcellularLocation>
</comment>
<dbReference type="Pfam" id="PF09976">
    <property type="entry name" value="TPR_21"/>
    <property type="match status" value="1"/>
</dbReference>
<evidence type="ECO:0000256" key="6">
    <source>
        <dbReference type="ARBA" id="ARBA00023186"/>
    </source>
</evidence>
<dbReference type="HOGENOM" id="CLU_084785_0_0_6"/>
<dbReference type="eggNOG" id="COG2976">
    <property type="taxonomic scope" value="Bacteria"/>
</dbReference>
<evidence type="ECO:0000256" key="5">
    <source>
        <dbReference type="ARBA" id="ARBA00023136"/>
    </source>
</evidence>
<dbReference type="InterPro" id="IPR018704">
    <property type="entry name" value="SecYEG/CpoB_TPR"/>
</dbReference>
<dbReference type="AlphaFoldDB" id="A5EVL6"/>
<proteinExistence type="inferred from homology"/>
<dbReference type="Gene3D" id="1.25.40.10">
    <property type="entry name" value="Tetratricopeptide repeat domain"/>
    <property type="match status" value="1"/>
</dbReference>
<keyword evidence="3" id="KW-0812">Transmembrane</keyword>
<dbReference type="STRING" id="246195.DNO_0518"/>
<accession>A5EVL6</accession>
<evidence type="ECO:0000313" key="10">
    <source>
        <dbReference type="EMBL" id="ABQ13110.1"/>
    </source>
</evidence>
<feature type="domain" description="Ancillary SecYEG translocon subunit/Cell division coordinator CpoB TPR" evidence="9">
    <location>
        <begin position="25"/>
        <end position="197"/>
    </location>
</feature>
<organism evidence="10 11">
    <name type="scientific">Dichelobacter nodosus (strain VCS1703A)</name>
    <dbReference type="NCBI Taxonomy" id="246195"/>
    <lineage>
        <taxon>Bacteria</taxon>
        <taxon>Pseudomonadati</taxon>
        <taxon>Pseudomonadota</taxon>
        <taxon>Gammaproteobacteria</taxon>
        <taxon>Cardiobacteriales</taxon>
        <taxon>Cardiobacteriaceae</taxon>
        <taxon>Dichelobacter</taxon>
    </lineage>
</organism>
<dbReference type="InterPro" id="IPR026039">
    <property type="entry name" value="YfgM"/>
</dbReference>
<evidence type="ECO:0000256" key="4">
    <source>
        <dbReference type="ARBA" id="ARBA00022989"/>
    </source>
</evidence>
<evidence type="ECO:0000256" key="8">
    <source>
        <dbReference type="ARBA" id="ARBA00024235"/>
    </source>
</evidence>
<evidence type="ECO:0000256" key="2">
    <source>
        <dbReference type="ARBA" id="ARBA00022475"/>
    </source>
</evidence>
<evidence type="ECO:0000313" key="11">
    <source>
        <dbReference type="Proteomes" id="UP000000248"/>
    </source>
</evidence>
<dbReference type="RefSeq" id="WP_012030853.1">
    <property type="nucleotide sequence ID" value="NC_009446.1"/>
</dbReference>
<dbReference type="PIRSF" id="PIRSF006170">
    <property type="entry name" value="YfgM"/>
    <property type="match status" value="1"/>
</dbReference>
<evidence type="ECO:0000256" key="1">
    <source>
        <dbReference type="ARBA" id="ARBA00004401"/>
    </source>
</evidence>
<keyword evidence="2" id="KW-1003">Cell membrane</keyword>
<comment type="similarity">
    <text evidence="7">Belongs to the YfgM family.</text>
</comment>
<dbReference type="InterPro" id="IPR011990">
    <property type="entry name" value="TPR-like_helical_dom_sf"/>
</dbReference>
<dbReference type="PANTHER" id="PTHR38035">
    <property type="entry name" value="UPF0070 PROTEIN YFGM"/>
    <property type="match status" value="1"/>
</dbReference>
<dbReference type="Proteomes" id="UP000000248">
    <property type="component" value="Chromosome"/>
</dbReference>
<dbReference type="GO" id="GO:0005886">
    <property type="term" value="C:plasma membrane"/>
    <property type="evidence" value="ECO:0007669"/>
    <property type="project" value="UniProtKB-SubCell"/>
</dbReference>
<reference evidence="10 11" key="1">
    <citation type="journal article" date="2007" name="Nat. Biotechnol.">
        <title>Genome sequence and identification of candidate vaccine antigens from the animal pathogen Dichelobacter nodosus.</title>
        <authorList>
            <person name="Myers G.S."/>
            <person name="Parker D."/>
            <person name="Al-Hasani K."/>
            <person name="Kennan R.M."/>
            <person name="Seemann T."/>
            <person name="Ren Q."/>
            <person name="Badger J.H."/>
            <person name="Selengut J.D."/>
            <person name="Deboy R.T."/>
            <person name="Tettelin H."/>
            <person name="Boyce J.D."/>
            <person name="McCarl V.P."/>
            <person name="Han X."/>
            <person name="Nelson W.C."/>
            <person name="Madupu R."/>
            <person name="Mohamoud Y."/>
            <person name="Holley T."/>
            <person name="Fedorova N."/>
            <person name="Khouri H."/>
            <person name="Bottomley S.P."/>
            <person name="Whittington R.J."/>
            <person name="Adler B."/>
            <person name="Songer J.G."/>
            <person name="Rood J.I."/>
            <person name="Paulsen I.T."/>
        </authorList>
    </citation>
    <scope>NUCLEOTIDE SEQUENCE [LARGE SCALE GENOMIC DNA]</scope>
    <source>
        <strain evidence="10 11">VCS1703A</strain>
    </source>
</reference>
<sequence length="224" mass="25448">MSIINHLLNIPINDRSEEETGELVKEWLRRHGVVIVTGIVIGLAMVGGMDWWKVHQRSQRQEQSFLLSQLTEAVDKKQLTVAEKHYAAMSQNRSVQRDLANVLLARLYVENKQFDKAYPLLQQAQSSSDDLLAQNAQWALVQVQLQQKDYDAALSTLDLLKNSAYAKIVPQIQGDIYLLRDQLEPALKAYEESMKLQPLPLTQRRINALKAKMALTAPTTEKNS</sequence>
<dbReference type="KEGG" id="dno:DNO_0518"/>
<keyword evidence="4" id="KW-1133">Transmembrane helix</keyword>
<evidence type="ECO:0000256" key="7">
    <source>
        <dbReference type="ARBA" id="ARBA00024197"/>
    </source>
</evidence>
<dbReference type="OrthoDB" id="9789675at2"/>
<dbReference type="PANTHER" id="PTHR38035:SF1">
    <property type="entry name" value="ANCILLARY SECYEG TRANSLOCON SUBUNIT"/>
    <property type="match status" value="1"/>
</dbReference>